<keyword evidence="2" id="KW-1185">Reference proteome</keyword>
<dbReference type="EMBL" id="RXLQ01000003">
    <property type="protein sequence ID" value="RSZ59826.1"/>
    <property type="molecule type" value="Genomic_DNA"/>
</dbReference>
<protein>
    <submittedName>
        <fullName evidence="1">Uncharacterized protein</fullName>
    </submittedName>
</protein>
<dbReference type="RefSeq" id="WP_126073188.1">
    <property type="nucleotide sequence ID" value="NZ_CP051166.1"/>
</dbReference>
<gene>
    <name evidence="1" type="ORF">EJB06_06455</name>
</gene>
<name>A0A430HQM6_9BURK</name>
<dbReference type="InterPro" id="IPR038765">
    <property type="entry name" value="Papain-like_cys_pep_sf"/>
</dbReference>
<evidence type="ECO:0000313" key="2">
    <source>
        <dbReference type="Proteomes" id="UP000278085"/>
    </source>
</evidence>
<comment type="caution">
    <text evidence="1">The sequence shown here is derived from an EMBL/GenBank/DDBJ whole genome shotgun (WGS) entry which is preliminary data.</text>
</comment>
<dbReference type="Proteomes" id="UP000278085">
    <property type="component" value="Unassembled WGS sequence"/>
</dbReference>
<proteinExistence type="predicted"/>
<dbReference type="AlphaFoldDB" id="A0A430HQM6"/>
<dbReference type="OrthoDB" id="1550427at2"/>
<organism evidence="1 2">
    <name type="scientific">Massilia atriviolacea</name>
    <dbReference type="NCBI Taxonomy" id="2495579"/>
    <lineage>
        <taxon>Bacteria</taxon>
        <taxon>Pseudomonadati</taxon>
        <taxon>Pseudomonadota</taxon>
        <taxon>Betaproteobacteria</taxon>
        <taxon>Burkholderiales</taxon>
        <taxon>Oxalobacteraceae</taxon>
        <taxon>Telluria group</taxon>
        <taxon>Massilia</taxon>
    </lineage>
</organism>
<sequence length="233" mass="25761">MSQLILKPDDKAVGRFIVQGPLSQKELSLGKVIDLSRLLPGDLVLVSACHPGFVGRSIQKVQERGGYMREHAVWQHAALYIGKGVICEANRNGVRRDMLSKYVGDHHLRFRRNPHLTVPERYELAIHALASQGISYDFREIIRLWKAARFGFGNSTKANVQLLGKQYPKRATICSQLYADCHVSVTKTVIGNLDGGETTPACLSMTALLVDVPVTWLEIPDLPQGEDLPGPPA</sequence>
<dbReference type="Gene3D" id="3.90.1720.10">
    <property type="entry name" value="endopeptidase domain like (from Nostoc punctiforme)"/>
    <property type="match status" value="1"/>
</dbReference>
<dbReference type="SUPFAM" id="SSF54001">
    <property type="entry name" value="Cysteine proteinases"/>
    <property type="match status" value="1"/>
</dbReference>
<reference evidence="1 2" key="1">
    <citation type="submission" date="2018-12" db="EMBL/GenBank/DDBJ databases">
        <authorList>
            <person name="Yang E."/>
        </authorList>
    </citation>
    <scope>NUCLEOTIDE SEQUENCE [LARGE SCALE GENOMIC DNA]</scope>
    <source>
        <strain evidence="1 2">SOD</strain>
    </source>
</reference>
<accession>A0A430HQM6</accession>
<evidence type="ECO:0000313" key="1">
    <source>
        <dbReference type="EMBL" id="RSZ59826.1"/>
    </source>
</evidence>